<evidence type="ECO:0000256" key="1">
    <source>
        <dbReference type="ARBA" id="ARBA00022679"/>
    </source>
</evidence>
<dbReference type="AlphaFoldDB" id="A0A7W3TAY5"/>
<sequence length="339" mass="37568">MIASVVRVPWHTTHGGYDRLLDYLPEVRRITPPRHPSARWAFTAAHRVFGPRCPLPFYPAEHFATDLRVLASRRPAHVLYGDEQFWFSGHRTGPTAVTYHQPPDQLAQLLPIKAWRHLAPRAEQVIVLDPHQQAFFCDLLPPERVHLVPHGIDTAAFSPADSPSRLGRPLVLTVGWWLRDFHTLDAVHDLLYRRHGQGIELTVVTRQTASRPWHPAARILEGISEQELIALYRRAAFLLLPLTGASANNALLEAFACGTPAVVTDIGGIRHYVGERPAAVLVPPGDAAATADAADKLLAESGTAEHTVRRAAARARAESFAWPRVADDVRAVYRLLGEA</sequence>
<dbReference type="EMBL" id="VKHT01000087">
    <property type="protein sequence ID" value="MBB0243514.1"/>
    <property type="molecule type" value="Genomic_DNA"/>
</dbReference>
<dbReference type="Gene3D" id="3.40.50.2000">
    <property type="entry name" value="Glycogen Phosphorylase B"/>
    <property type="match status" value="2"/>
</dbReference>
<dbReference type="RefSeq" id="WP_182605173.1">
    <property type="nucleotide sequence ID" value="NZ_VKHT01000087.1"/>
</dbReference>
<comment type="caution">
    <text evidence="2">The sequence shown here is derived from an EMBL/GenBank/DDBJ whole genome shotgun (WGS) entry which is preliminary data.</text>
</comment>
<dbReference type="Proteomes" id="UP000538929">
    <property type="component" value="Unassembled WGS sequence"/>
</dbReference>
<dbReference type="GO" id="GO:0009103">
    <property type="term" value="P:lipopolysaccharide biosynthetic process"/>
    <property type="evidence" value="ECO:0007669"/>
    <property type="project" value="TreeGrafter"/>
</dbReference>
<keyword evidence="1 2" id="KW-0808">Transferase</keyword>
<evidence type="ECO:0000313" key="2">
    <source>
        <dbReference type="EMBL" id="MBB0243514.1"/>
    </source>
</evidence>
<gene>
    <name evidence="2" type="ORF">FNQ90_05170</name>
</gene>
<dbReference type="GO" id="GO:0016757">
    <property type="term" value="F:glycosyltransferase activity"/>
    <property type="evidence" value="ECO:0007669"/>
    <property type="project" value="TreeGrafter"/>
</dbReference>
<keyword evidence="3" id="KW-1185">Reference proteome</keyword>
<organism evidence="2 3">
    <name type="scientific">Streptomyces alkaliphilus</name>
    <dbReference type="NCBI Taxonomy" id="1472722"/>
    <lineage>
        <taxon>Bacteria</taxon>
        <taxon>Bacillati</taxon>
        <taxon>Actinomycetota</taxon>
        <taxon>Actinomycetes</taxon>
        <taxon>Kitasatosporales</taxon>
        <taxon>Streptomycetaceae</taxon>
        <taxon>Streptomyces</taxon>
    </lineage>
</organism>
<protein>
    <submittedName>
        <fullName evidence="2">Glycosyltransferase</fullName>
    </submittedName>
</protein>
<dbReference type="CDD" id="cd03801">
    <property type="entry name" value="GT4_PimA-like"/>
    <property type="match status" value="1"/>
</dbReference>
<dbReference type="Pfam" id="PF13692">
    <property type="entry name" value="Glyco_trans_1_4"/>
    <property type="match status" value="1"/>
</dbReference>
<dbReference type="PANTHER" id="PTHR46401">
    <property type="entry name" value="GLYCOSYLTRANSFERASE WBBK-RELATED"/>
    <property type="match status" value="1"/>
</dbReference>
<evidence type="ECO:0000313" key="3">
    <source>
        <dbReference type="Proteomes" id="UP000538929"/>
    </source>
</evidence>
<dbReference type="PANTHER" id="PTHR46401:SF2">
    <property type="entry name" value="GLYCOSYLTRANSFERASE WBBK-RELATED"/>
    <property type="match status" value="1"/>
</dbReference>
<reference evidence="3" key="1">
    <citation type="submission" date="2019-10" db="EMBL/GenBank/DDBJ databases">
        <title>Streptomyces sp. nov., a novel actinobacterium isolated from alkaline environment.</title>
        <authorList>
            <person name="Golinska P."/>
        </authorList>
    </citation>
    <scope>NUCLEOTIDE SEQUENCE [LARGE SCALE GENOMIC DNA]</scope>
    <source>
        <strain evidence="3">DSM 42118</strain>
    </source>
</reference>
<dbReference type="SUPFAM" id="SSF53756">
    <property type="entry name" value="UDP-Glycosyltransferase/glycogen phosphorylase"/>
    <property type="match status" value="1"/>
</dbReference>
<name>A0A7W3TAY5_9ACTN</name>
<accession>A0A7W3TAY5</accession>
<proteinExistence type="predicted"/>